<dbReference type="GO" id="GO:0016020">
    <property type="term" value="C:membrane"/>
    <property type="evidence" value="ECO:0007669"/>
    <property type="project" value="UniProtKB-SubCell"/>
</dbReference>
<comment type="caution">
    <text evidence="9">The sequence shown here is derived from an EMBL/GenBank/DDBJ whole genome shotgun (WGS) entry which is preliminary data.</text>
</comment>
<dbReference type="InterPro" id="IPR005467">
    <property type="entry name" value="His_kinase_dom"/>
</dbReference>
<dbReference type="PRINTS" id="PR00344">
    <property type="entry name" value="BCTRLSENSOR"/>
</dbReference>
<dbReference type="EC" id="2.7.13.3" evidence="3"/>
<gene>
    <name evidence="9" type="ORF">NSA58_11785</name>
</gene>
<dbReference type="GO" id="GO:0004673">
    <property type="term" value="F:protein histidine kinase activity"/>
    <property type="evidence" value="ECO:0007669"/>
    <property type="project" value="UniProtKB-EC"/>
</dbReference>
<evidence type="ECO:0000256" key="7">
    <source>
        <dbReference type="ARBA" id="ARBA00023012"/>
    </source>
</evidence>
<evidence type="ECO:0000256" key="5">
    <source>
        <dbReference type="ARBA" id="ARBA00022679"/>
    </source>
</evidence>
<evidence type="ECO:0000259" key="8">
    <source>
        <dbReference type="PROSITE" id="PS50109"/>
    </source>
</evidence>
<dbReference type="RefSeq" id="WP_074080159.1">
    <property type="nucleotide sequence ID" value="NZ_JANKBY010000146.1"/>
</dbReference>
<keyword evidence="5" id="KW-0808">Transferase</keyword>
<evidence type="ECO:0000256" key="3">
    <source>
        <dbReference type="ARBA" id="ARBA00012438"/>
    </source>
</evidence>
<reference evidence="9" key="1">
    <citation type="submission" date="2022-07" db="EMBL/GenBank/DDBJ databases">
        <title>Enhanced cultured diversity of the mouse gut microbiota enables custom-made synthetic communities.</title>
        <authorList>
            <person name="Afrizal A."/>
        </authorList>
    </citation>
    <scope>NUCLEOTIDE SEQUENCE</scope>
    <source>
        <strain evidence="9">DSM 29186</strain>
    </source>
</reference>
<dbReference type="Gene3D" id="3.30.565.10">
    <property type="entry name" value="Histidine kinase-like ATPase, C-terminal domain"/>
    <property type="match status" value="1"/>
</dbReference>
<evidence type="ECO:0000313" key="9">
    <source>
        <dbReference type="EMBL" id="MCR1823469.1"/>
    </source>
</evidence>
<protein>
    <recommendedName>
        <fullName evidence="3">histidine kinase</fullName>
        <ecNumber evidence="3">2.7.13.3</ecNumber>
    </recommendedName>
</protein>
<dbReference type="InterPro" id="IPR003594">
    <property type="entry name" value="HATPase_dom"/>
</dbReference>
<comment type="subcellular location">
    <subcellularLocation>
        <location evidence="2">Membrane</location>
    </subcellularLocation>
</comment>
<keyword evidence="4" id="KW-0597">Phosphoprotein</keyword>
<comment type="catalytic activity">
    <reaction evidence="1">
        <text>ATP + protein L-histidine = ADP + protein N-phospho-L-histidine.</text>
        <dbReference type="EC" id="2.7.13.3"/>
    </reaction>
</comment>
<feature type="domain" description="Histidine kinase" evidence="8">
    <location>
        <begin position="1"/>
        <end position="119"/>
    </location>
</feature>
<keyword evidence="7" id="KW-0902">Two-component regulatory system</keyword>
<dbReference type="AlphaFoldDB" id="A0A9X2S233"/>
<dbReference type="InterPro" id="IPR004358">
    <property type="entry name" value="Sig_transdc_His_kin-like_C"/>
</dbReference>
<dbReference type="SMART" id="SM00387">
    <property type="entry name" value="HATPase_c"/>
    <property type="match status" value="1"/>
</dbReference>
<proteinExistence type="predicted"/>
<dbReference type="GO" id="GO:0000160">
    <property type="term" value="P:phosphorelay signal transduction system"/>
    <property type="evidence" value="ECO:0007669"/>
    <property type="project" value="UniProtKB-KW"/>
</dbReference>
<evidence type="ECO:0000256" key="1">
    <source>
        <dbReference type="ARBA" id="ARBA00000085"/>
    </source>
</evidence>
<evidence type="ECO:0000256" key="4">
    <source>
        <dbReference type="ARBA" id="ARBA00022553"/>
    </source>
</evidence>
<dbReference type="Proteomes" id="UP001140817">
    <property type="component" value="Unassembled WGS sequence"/>
</dbReference>
<dbReference type="EMBL" id="JANKBY010000146">
    <property type="protein sequence ID" value="MCR1823469.1"/>
    <property type="molecule type" value="Genomic_DNA"/>
</dbReference>
<dbReference type="CDD" id="cd00075">
    <property type="entry name" value="HATPase"/>
    <property type="match status" value="1"/>
</dbReference>
<evidence type="ECO:0000256" key="6">
    <source>
        <dbReference type="ARBA" id="ARBA00022777"/>
    </source>
</evidence>
<dbReference type="SUPFAM" id="SSF55874">
    <property type="entry name" value="ATPase domain of HSP90 chaperone/DNA topoisomerase II/histidine kinase"/>
    <property type="match status" value="1"/>
</dbReference>
<evidence type="ECO:0000313" key="10">
    <source>
        <dbReference type="Proteomes" id="UP001140817"/>
    </source>
</evidence>
<keyword evidence="6 9" id="KW-0418">Kinase</keyword>
<dbReference type="InterPro" id="IPR036890">
    <property type="entry name" value="HATPase_C_sf"/>
</dbReference>
<organism evidence="9 10">
    <name type="scientific">Terrisporobacter muris</name>
    <dbReference type="NCBI Taxonomy" id="2963284"/>
    <lineage>
        <taxon>Bacteria</taxon>
        <taxon>Bacillati</taxon>
        <taxon>Bacillota</taxon>
        <taxon>Clostridia</taxon>
        <taxon>Peptostreptococcales</taxon>
        <taxon>Peptostreptococcaceae</taxon>
        <taxon>Terrisporobacter</taxon>
    </lineage>
</organism>
<sequence length="127" mass="14294">MEDRLIVNFDENLMELVWINLISNSIKFTPNGGKIILSQYCTKSEVVVCIHDNGCGMSEETIKHIFDKFYQGDTSHSMEGNGLGLALVKRILEIHDGSIEVESKLNEGTTFTIKFPINMLNEVDDVL</sequence>
<dbReference type="PANTHER" id="PTHR43711:SF26">
    <property type="entry name" value="SENSOR HISTIDINE KINASE RCSC"/>
    <property type="match status" value="1"/>
</dbReference>
<dbReference type="PROSITE" id="PS50109">
    <property type="entry name" value="HIS_KIN"/>
    <property type="match status" value="1"/>
</dbReference>
<dbReference type="InterPro" id="IPR050736">
    <property type="entry name" value="Sensor_HK_Regulatory"/>
</dbReference>
<dbReference type="PANTHER" id="PTHR43711">
    <property type="entry name" value="TWO-COMPONENT HISTIDINE KINASE"/>
    <property type="match status" value="1"/>
</dbReference>
<dbReference type="Pfam" id="PF02518">
    <property type="entry name" value="HATPase_c"/>
    <property type="match status" value="1"/>
</dbReference>
<dbReference type="FunFam" id="3.30.565.10:FF:000006">
    <property type="entry name" value="Sensor histidine kinase WalK"/>
    <property type="match status" value="1"/>
</dbReference>
<keyword evidence="10" id="KW-1185">Reference proteome</keyword>
<evidence type="ECO:0000256" key="2">
    <source>
        <dbReference type="ARBA" id="ARBA00004370"/>
    </source>
</evidence>
<accession>A0A9X2S233</accession>
<name>A0A9X2S233_9FIRM</name>